<dbReference type="PANTHER" id="PTHR15048:SF0">
    <property type="entry name" value="STARCH-BINDING DOMAIN-CONTAINING PROTEIN 1"/>
    <property type="match status" value="1"/>
</dbReference>
<accession>A0A4P7NSM9</accession>
<dbReference type="Pfam" id="PF00686">
    <property type="entry name" value="CBM_20"/>
    <property type="match status" value="1"/>
</dbReference>
<evidence type="ECO:0000256" key="4">
    <source>
        <dbReference type="ARBA" id="ARBA00023326"/>
    </source>
</evidence>
<dbReference type="Pfam" id="PF03067">
    <property type="entry name" value="LPMO_10"/>
    <property type="match status" value="1"/>
</dbReference>
<dbReference type="Proteomes" id="UP000294847">
    <property type="component" value="Chromosome 7"/>
</dbReference>
<dbReference type="EMBL" id="CP034210">
    <property type="protein sequence ID" value="QBZ65491.1"/>
    <property type="molecule type" value="Genomic_DNA"/>
</dbReference>
<dbReference type="InterPro" id="IPR013784">
    <property type="entry name" value="Carb-bd-like_fold"/>
</dbReference>
<dbReference type="FunFam" id="2.60.40.10:FF:000552">
    <property type="entry name" value="Related to glucoamylase"/>
    <property type="match status" value="1"/>
</dbReference>
<sequence>MKWSVIQALALASGVQAHGYLTFPMSRTGLNAQAGPDTCPECTILEPVTAWPDLDSAQVGRSGPCGYNARVSVDYNQPGPRWGSAPVVTYKGGDVVDVQWCVDNNGDHGGMFTYRICQDQALVDKLLTPGYLPSEAEKQAAEDCFRAGTLPCTDVSGQSCGYSPDCSPGQACWRNDWFTCKGFQDTKCRGVDNAPLNSCYTSIAGGYTVSSRIKIPNYVSNHTLLSFKWNSFQTPQIYLTCADIKITAPDSQPPPTTTTTSTPASPPPTSCATPAASVAVTFRSKTTTSVGQTVKIAGSIAQLGGWDASKAPALSASQYTSSNPLWTTTISLPAGATFEYKFIRVESSGAVTYESGANRVYTVPRDCAGTATVDTAWK</sequence>
<dbReference type="PROSITE" id="PS51166">
    <property type="entry name" value="CBM20"/>
    <property type="match status" value="1"/>
</dbReference>
<dbReference type="GO" id="GO:0000272">
    <property type="term" value="P:polysaccharide catabolic process"/>
    <property type="evidence" value="ECO:0007669"/>
    <property type="project" value="UniProtKB-KW"/>
</dbReference>
<evidence type="ECO:0000313" key="5">
    <source>
        <dbReference type="EMBL" id="QBZ65491.1"/>
    </source>
</evidence>
<dbReference type="GO" id="GO:0016020">
    <property type="term" value="C:membrane"/>
    <property type="evidence" value="ECO:0007669"/>
    <property type="project" value="TreeGrafter"/>
</dbReference>
<dbReference type="SMR" id="A0A4P7NSM9"/>
<dbReference type="GO" id="GO:2001070">
    <property type="term" value="F:starch binding"/>
    <property type="evidence" value="ECO:0007669"/>
    <property type="project" value="InterPro"/>
</dbReference>
<dbReference type="InterPro" id="IPR034836">
    <property type="entry name" value="CBM20_glucoamylase"/>
</dbReference>
<dbReference type="InterPro" id="IPR004302">
    <property type="entry name" value="Cellulose/chitin-bd_N"/>
</dbReference>
<proteinExistence type="predicted"/>
<dbReference type="PANTHER" id="PTHR15048">
    <property type="entry name" value="STARCH-BINDING DOMAIN-CONTAINING PROTEIN 1"/>
    <property type="match status" value="1"/>
</dbReference>
<evidence type="ECO:0000256" key="3">
    <source>
        <dbReference type="ARBA" id="ARBA00023277"/>
    </source>
</evidence>
<dbReference type="Gene3D" id="2.60.40.10">
    <property type="entry name" value="Immunoglobulins"/>
    <property type="match status" value="1"/>
</dbReference>
<dbReference type="SMART" id="SM01065">
    <property type="entry name" value="CBM_2"/>
    <property type="match status" value="1"/>
</dbReference>
<evidence type="ECO:0000256" key="2">
    <source>
        <dbReference type="ARBA" id="ARBA00023180"/>
    </source>
</evidence>
<reference evidence="5 6" key="1">
    <citation type="journal article" date="2019" name="Mol. Biol. Evol.">
        <title>Blast fungal genomes show frequent chromosomal changes, gene gains and losses, and effector gene turnover.</title>
        <authorList>
            <person name="Gomez Luciano L.B."/>
            <person name="Jason Tsai I."/>
            <person name="Chuma I."/>
            <person name="Tosa Y."/>
            <person name="Chen Y.H."/>
            <person name="Li J.Y."/>
            <person name="Li M.Y."/>
            <person name="Jade Lu M.Y."/>
            <person name="Nakayashiki H."/>
            <person name="Li W.H."/>
        </authorList>
    </citation>
    <scope>NUCLEOTIDE SEQUENCE [LARGE SCALE GENOMIC DNA]</scope>
    <source>
        <strain evidence="5">MZ5-1-6</strain>
    </source>
</reference>
<dbReference type="AlphaFoldDB" id="A0A4P7NSM9"/>
<keyword evidence="3" id="KW-0119">Carbohydrate metabolism</keyword>
<gene>
    <name evidence="5" type="ORF">PoMZ_12452</name>
</gene>
<dbReference type="CDD" id="cd05811">
    <property type="entry name" value="CBM20_glucoamylase"/>
    <property type="match status" value="1"/>
</dbReference>
<protein>
    <submittedName>
        <fullName evidence="5">Uncharacterized protein</fullName>
    </submittedName>
</protein>
<keyword evidence="1" id="KW-0732">Signal</keyword>
<keyword evidence="4" id="KW-0624">Polysaccharide degradation</keyword>
<dbReference type="InterPro" id="IPR002044">
    <property type="entry name" value="CBM20"/>
</dbReference>
<name>A0A4P7NSM9_PYROR</name>
<dbReference type="SUPFAM" id="SSF49452">
    <property type="entry name" value="Starch-binding domain-like"/>
    <property type="match status" value="1"/>
</dbReference>
<evidence type="ECO:0000313" key="6">
    <source>
        <dbReference type="Proteomes" id="UP000294847"/>
    </source>
</evidence>
<evidence type="ECO:0000256" key="1">
    <source>
        <dbReference type="ARBA" id="ARBA00022729"/>
    </source>
</evidence>
<keyword evidence="2" id="KW-0325">Glycoprotein</keyword>
<organism evidence="5 6">
    <name type="scientific">Pyricularia oryzae</name>
    <name type="common">Rice blast fungus</name>
    <name type="synonym">Magnaporthe oryzae</name>
    <dbReference type="NCBI Taxonomy" id="318829"/>
    <lineage>
        <taxon>Eukaryota</taxon>
        <taxon>Fungi</taxon>
        <taxon>Dikarya</taxon>
        <taxon>Ascomycota</taxon>
        <taxon>Pezizomycotina</taxon>
        <taxon>Sordariomycetes</taxon>
        <taxon>Sordariomycetidae</taxon>
        <taxon>Magnaporthales</taxon>
        <taxon>Pyriculariaceae</taxon>
        <taxon>Pyricularia</taxon>
    </lineage>
</organism>
<dbReference type="InterPro" id="IPR013783">
    <property type="entry name" value="Ig-like_fold"/>
</dbReference>